<evidence type="ECO:0000256" key="2">
    <source>
        <dbReference type="SAM" id="SignalP"/>
    </source>
</evidence>
<dbReference type="Proteomes" id="UP001603857">
    <property type="component" value="Unassembled WGS sequence"/>
</dbReference>
<keyword evidence="5" id="KW-1185">Reference proteome</keyword>
<evidence type="ECO:0000259" key="3">
    <source>
        <dbReference type="Pfam" id="PF01965"/>
    </source>
</evidence>
<evidence type="ECO:0000313" key="4">
    <source>
        <dbReference type="EMBL" id="KAL2342112.1"/>
    </source>
</evidence>
<feature type="signal peptide" evidence="2">
    <location>
        <begin position="1"/>
        <end position="20"/>
    </location>
</feature>
<dbReference type="Pfam" id="PF01965">
    <property type="entry name" value="DJ-1_PfpI"/>
    <property type="match status" value="1"/>
</dbReference>
<evidence type="ECO:0000256" key="1">
    <source>
        <dbReference type="ARBA" id="ARBA00008542"/>
    </source>
</evidence>
<sequence>MLVSVYCWTITLSVCRCGSCLPFQSNPTQPVQLLISLIGPSLGPFLILPDYLEDYEVKVPFQSLQDLGCHVDTVCPSKKAATFDDVDPSSYDALVIPGGQATEYLALYESVIALVKHFLEHKKPEAVICHG</sequence>
<dbReference type="InterPro" id="IPR002818">
    <property type="entry name" value="DJ-1/PfpI"/>
</dbReference>
<gene>
    <name evidence="4" type="ORF">Fmac_010052</name>
</gene>
<comment type="similarity">
    <text evidence="1">Belongs to the peptidase C56 family.</text>
</comment>
<feature type="chain" id="PRO_5044777382" description="DJ-1/PfpI domain-containing protein" evidence="2">
    <location>
        <begin position="21"/>
        <end position="131"/>
    </location>
</feature>
<dbReference type="PANTHER" id="PTHR42733:SF2">
    <property type="entry name" value="DJ-1_THIJ_PFPI FAMILY PROTEIN"/>
    <property type="match status" value="1"/>
</dbReference>
<organism evidence="4 5">
    <name type="scientific">Flemingia macrophylla</name>
    <dbReference type="NCBI Taxonomy" id="520843"/>
    <lineage>
        <taxon>Eukaryota</taxon>
        <taxon>Viridiplantae</taxon>
        <taxon>Streptophyta</taxon>
        <taxon>Embryophyta</taxon>
        <taxon>Tracheophyta</taxon>
        <taxon>Spermatophyta</taxon>
        <taxon>Magnoliopsida</taxon>
        <taxon>eudicotyledons</taxon>
        <taxon>Gunneridae</taxon>
        <taxon>Pentapetalae</taxon>
        <taxon>rosids</taxon>
        <taxon>fabids</taxon>
        <taxon>Fabales</taxon>
        <taxon>Fabaceae</taxon>
        <taxon>Papilionoideae</taxon>
        <taxon>50 kb inversion clade</taxon>
        <taxon>NPAAA clade</taxon>
        <taxon>indigoferoid/millettioid clade</taxon>
        <taxon>Phaseoleae</taxon>
        <taxon>Flemingia</taxon>
    </lineage>
</organism>
<name>A0ABD1N1Z8_9FABA</name>
<dbReference type="AlphaFoldDB" id="A0ABD1N1Z8"/>
<dbReference type="InterPro" id="IPR006286">
    <property type="entry name" value="C56_PfpI-like"/>
</dbReference>
<proteinExistence type="inferred from homology"/>
<accession>A0ABD1N1Z8</accession>
<comment type="caution">
    <text evidence="4">The sequence shown here is derived from an EMBL/GenBank/DDBJ whole genome shotgun (WGS) entry which is preliminary data.</text>
</comment>
<keyword evidence="2" id="KW-0732">Signal</keyword>
<evidence type="ECO:0000313" key="5">
    <source>
        <dbReference type="Proteomes" id="UP001603857"/>
    </source>
</evidence>
<feature type="domain" description="DJ-1/PfpI" evidence="3">
    <location>
        <begin position="46"/>
        <end position="131"/>
    </location>
</feature>
<reference evidence="4 5" key="1">
    <citation type="submission" date="2024-08" db="EMBL/GenBank/DDBJ databases">
        <title>Insights into the chromosomal genome structure of Flemingia macrophylla.</title>
        <authorList>
            <person name="Ding Y."/>
            <person name="Zhao Y."/>
            <person name="Bi W."/>
            <person name="Wu M."/>
            <person name="Zhao G."/>
            <person name="Gong Y."/>
            <person name="Li W."/>
            <person name="Zhang P."/>
        </authorList>
    </citation>
    <scope>NUCLEOTIDE SEQUENCE [LARGE SCALE GENOMIC DNA]</scope>
    <source>
        <strain evidence="4">DYQJB</strain>
        <tissue evidence="4">Leaf</tissue>
    </source>
</reference>
<dbReference type="InterPro" id="IPR029062">
    <property type="entry name" value="Class_I_gatase-like"/>
</dbReference>
<dbReference type="Gene3D" id="3.40.50.880">
    <property type="match status" value="1"/>
</dbReference>
<dbReference type="SUPFAM" id="SSF52317">
    <property type="entry name" value="Class I glutamine amidotransferase-like"/>
    <property type="match status" value="1"/>
</dbReference>
<protein>
    <recommendedName>
        <fullName evidence="3">DJ-1/PfpI domain-containing protein</fullName>
    </recommendedName>
</protein>
<dbReference type="EMBL" id="JBGMDY010000003">
    <property type="protein sequence ID" value="KAL2342112.1"/>
    <property type="molecule type" value="Genomic_DNA"/>
</dbReference>
<dbReference type="PANTHER" id="PTHR42733">
    <property type="entry name" value="DJ-1 PROTEIN"/>
    <property type="match status" value="1"/>
</dbReference>